<evidence type="ECO:0000256" key="7">
    <source>
        <dbReference type="ARBA" id="ARBA00022801"/>
    </source>
</evidence>
<evidence type="ECO:0000256" key="14">
    <source>
        <dbReference type="ARBA" id="ARBA00075117"/>
    </source>
</evidence>
<dbReference type="Gene3D" id="3.60.40.10">
    <property type="entry name" value="PPM-type phosphatase domain"/>
    <property type="match status" value="1"/>
</dbReference>
<keyword evidence="8" id="KW-0067">ATP-binding</keyword>
<reference evidence="17" key="2">
    <citation type="submission" date="2020-09" db="EMBL/GenBank/DDBJ databases">
        <authorList>
            <person name="Sun Q."/>
            <person name="Ohkuma M."/>
        </authorList>
    </citation>
    <scope>NUCLEOTIDE SEQUENCE</scope>
    <source>
        <strain evidence="17">JCM 3086</strain>
    </source>
</reference>
<dbReference type="InterPro" id="IPR013656">
    <property type="entry name" value="PAS_4"/>
</dbReference>
<gene>
    <name evidence="17" type="ORF">GCM10010121_073680</name>
</gene>
<keyword evidence="3" id="KW-0808">Transferase</keyword>
<evidence type="ECO:0000259" key="16">
    <source>
        <dbReference type="PROSITE" id="PS50112"/>
    </source>
</evidence>
<dbReference type="InterPro" id="IPR001932">
    <property type="entry name" value="PPM-type_phosphatase-like_dom"/>
</dbReference>
<dbReference type="PANTHER" id="PTHR43156:SF2">
    <property type="entry name" value="STAGE II SPORULATION PROTEIN E"/>
    <property type="match status" value="1"/>
</dbReference>
<keyword evidence="5" id="KW-0547">Nucleotide-binding</keyword>
<dbReference type="Gene3D" id="3.30.450.20">
    <property type="entry name" value="PAS domain"/>
    <property type="match status" value="2"/>
</dbReference>
<dbReference type="FunFam" id="3.30.450.40:FF:000035">
    <property type="entry name" value="PAS sensor protein"/>
    <property type="match status" value="1"/>
</dbReference>
<evidence type="ECO:0000256" key="4">
    <source>
        <dbReference type="ARBA" id="ARBA00022723"/>
    </source>
</evidence>
<organism evidence="17 18">
    <name type="scientific">Streptomyces brasiliensis</name>
    <dbReference type="NCBI Taxonomy" id="1954"/>
    <lineage>
        <taxon>Bacteria</taxon>
        <taxon>Bacillati</taxon>
        <taxon>Actinomycetota</taxon>
        <taxon>Actinomycetes</taxon>
        <taxon>Kitasatosporales</taxon>
        <taxon>Streptomycetaceae</taxon>
        <taxon>Streptomyces</taxon>
    </lineage>
</organism>
<proteinExistence type="predicted"/>
<dbReference type="InterPro" id="IPR052016">
    <property type="entry name" value="Bact_Sigma-Reg"/>
</dbReference>
<dbReference type="SMART" id="SM00331">
    <property type="entry name" value="PP2C_SIG"/>
    <property type="match status" value="1"/>
</dbReference>
<evidence type="ECO:0000256" key="13">
    <source>
        <dbReference type="ARBA" id="ARBA00056274"/>
    </source>
</evidence>
<evidence type="ECO:0000256" key="11">
    <source>
        <dbReference type="ARBA" id="ARBA00023211"/>
    </source>
</evidence>
<evidence type="ECO:0000313" key="18">
    <source>
        <dbReference type="Proteomes" id="UP000657574"/>
    </source>
</evidence>
<keyword evidence="7" id="KW-0378">Hydrolase</keyword>
<dbReference type="GO" id="GO:0004722">
    <property type="term" value="F:protein serine/threonine phosphatase activity"/>
    <property type="evidence" value="ECO:0007669"/>
    <property type="project" value="UniProtKB-EC"/>
</dbReference>
<evidence type="ECO:0000256" key="5">
    <source>
        <dbReference type="ARBA" id="ARBA00022741"/>
    </source>
</evidence>
<evidence type="ECO:0000256" key="8">
    <source>
        <dbReference type="ARBA" id="ARBA00022840"/>
    </source>
</evidence>
<dbReference type="GO" id="GO:0006355">
    <property type="term" value="P:regulation of DNA-templated transcription"/>
    <property type="evidence" value="ECO:0007669"/>
    <property type="project" value="InterPro"/>
</dbReference>
<dbReference type="SUPFAM" id="SSF81606">
    <property type="entry name" value="PP2C-like"/>
    <property type="match status" value="1"/>
</dbReference>
<evidence type="ECO:0000256" key="9">
    <source>
        <dbReference type="ARBA" id="ARBA00022842"/>
    </source>
</evidence>
<dbReference type="InterPro" id="IPR013767">
    <property type="entry name" value="PAS_fold"/>
</dbReference>
<dbReference type="Gene3D" id="3.30.450.40">
    <property type="match status" value="1"/>
</dbReference>
<reference evidence="17" key="1">
    <citation type="journal article" date="2014" name="Int. J. Syst. Evol. Microbiol.">
        <title>Complete genome sequence of Corynebacterium casei LMG S-19264T (=DSM 44701T), isolated from a smear-ripened cheese.</title>
        <authorList>
            <consortium name="US DOE Joint Genome Institute (JGI-PGF)"/>
            <person name="Walter F."/>
            <person name="Albersmeier A."/>
            <person name="Kalinowski J."/>
            <person name="Ruckert C."/>
        </authorList>
    </citation>
    <scope>NUCLEOTIDE SEQUENCE</scope>
    <source>
        <strain evidence="17">JCM 3086</strain>
    </source>
</reference>
<keyword evidence="18" id="KW-1185">Reference proteome</keyword>
<dbReference type="Pfam" id="PF08448">
    <property type="entry name" value="PAS_4"/>
    <property type="match status" value="1"/>
</dbReference>
<evidence type="ECO:0000313" key="17">
    <source>
        <dbReference type="EMBL" id="GGJ52032.1"/>
    </source>
</evidence>
<evidence type="ECO:0000256" key="15">
    <source>
        <dbReference type="ARBA" id="ARBA00081350"/>
    </source>
</evidence>
<dbReference type="AlphaFoldDB" id="A0A917P1J0"/>
<evidence type="ECO:0000256" key="10">
    <source>
        <dbReference type="ARBA" id="ARBA00022912"/>
    </source>
</evidence>
<comment type="function">
    <text evidence="13">Primarily acts as an independent SigF regulator that is sensitive to the osmosensory signal, mediating the cross talk of PknD with the SigF regulon. Possesses both phosphatase and kinase activities. The kinase domain functions as a classic anti-sigma factor-like kinase to phosphorylate the anti-anti-sigma factor domain at the canonical regulatory site, and the phosphatase domain antagonizes this activity.</text>
</comment>
<dbReference type="GO" id="GO:0005524">
    <property type="term" value="F:ATP binding"/>
    <property type="evidence" value="ECO:0007669"/>
    <property type="project" value="UniProtKB-KW"/>
</dbReference>
<dbReference type="SMART" id="SM00065">
    <property type="entry name" value="GAF"/>
    <property type="match status" value="1"/>
</dbReference>
<dbReference type="SMART" id="SM00091">
    <property type="entry name" value="PAS"/>
    <property type="match status" value="2"/>
</dbReference>
<dbReference type="InterPro" id="IPR036457">
    <property type="entry name" value="PPM-type-like_dom_sf"/>
</dbReference>
<dbReference type="PANTHER" id="PTHR43156">
    <property type="entry name" value="STAGE II SPORULATION PROTEIN E-RELATED"/>
    <property type="match status" value="1"/>
</dbReference>
<dbReference type="FunFam" id="3.60.40.10:FF:000005">
    <property type="entry name" value="Serine/threonine protein phosphatase"/>
    <property type="match status" value="1"/>
</dbReference>
<keyword evidence="11" id="KW-0464">Manganese</keyword>
<feature type="domain" description="PAS" evidence="16">
    <location>
        <begin position="65"/>
        <end position="124"/>
    </location>
</feature>
<comment type="catalytic activity">
    <reaction evidence="12">
        <text>O-phospho-L-seryl-[protein] + H2O = L-seryl-[protein] + phosphate</text>
        <dbReference type="Rhea" id="RHEA:20629"/>
        <dbReference type="Rhea" id="RHEA-COMP:9863"/>
        <dbReference type="Rhea" id="RHEA-COMP:11604"/>
        <dbReference type="ChEBI" id="CHEBI:15377"/>
        <dbReference type="ChEBI" id="CHEBI:29999"/>
        <dbReference type="ChEBI" id="CHEBI:43474"/>
        <dbReference type="ChEBI" id="CHEBI:83421"/>
        <dbReference type="EC" id="3.1.3.16"/>
    </reaction>
</comment>
<dbReference type="InterPro" id="IPR003018">
    <property type="entry name" value="GAF"/>
</dbReference>
<protein>
    <recommendedName>
        <fullName evidence="1">protein-serine/threonine phosphatase</fullName>
        <ecNumber evidence="1">3.1.3.16</ecNumber>
    </recommendedName>
    <alternativeName>
        <fullName evidence="15">Protein-serine/threonine phosphatase</fullName>
    </alternativeName>
    <alternativeName>
        <fullName evidence="14">Serine/threonine-protein kinase</fullName>
    </alternativeName>
</protein>
<keyword evidence="2" id="KW-0597">Phosphoprotein</keyword>
<dbReference type="EMBL" id="BMQA01000041">
    <property type="protein sequence ID" value="GGJ52032.1"/>
    <property type="molecule type" value="Genomic_DNA"/>
</dbReference>
<dbReference type="InterPro" id="IPR000014">
    <property type="entry name" value="PAS"/>
</dbReference>
<keyword evidence="6" id="KW-0418">Kinase</keyword>
<evidence type="ECO:0000256" key="1">
    <source>
        <dbReference type="ARBA" id="ARBA00013081"/>
    </source>
</evidence>
<dbReference type="PROSITE" id="PS50112">
    <property type="entry name" value="PAS"/>
    <property type="match status" value="1"/>
</dbReference>
<evidence type="ECO:0000256" key="6">
    <source>
        <dbReference type="ARBA" id="ARBA00022777"/>
    </source>
</evidence>
<evidence type="ECO:0000256" key="3">
    <source>
        <dbReference type="ARBA" id="ARBA00022679"/>
    </source>
</evidence>
<dbReference type="InterPro" id="IPR029016">
    <property type="entry name" value="GAF-like_dom_sf"/>
</dbReference>
<evidence type="ECO:0000256" key="2">
    <source>
        <dbReference type="ARBA" id="ARBA00022553"/>
    </source>
</evidence>
<dbReference type="EC" id="3.1.3.16" evidence="1"/>
<dbReference type="CDD" id="cd00130">
    <property type="entry name" value="PAS"/>
    <property type="match status" value="2"/>
</dbReference>
<comment type="caution">
    <text evidence="17">The sequence shown here is derived from an EMBL/GenBank/DDBJ whole genome shotgun (WGS) entry which is preliminary data.</text>
</comment>
<dbReference type="Pfam" id="PF01590">
    <property type="entry name" value="GAF"/>
    <property type="match status" value="1"/>
</dbReference>
<dbReference type="NCBIfam" id="TIGR00229">
    <property type="entry name" value="sensory_box"/>
    <property type="match status" value="2"/>
</dbReference>
<dbReference type="Pfam" id="PF07228">
    <property type="entry name" value="SpoIIE"/>
    <property type="match status" value="1"/>
</dbReference>
<dbReference type="GO" id="GO:0016301">
    <property type="term" value="F:kinase activity"/>
    <property type="evidence" value="ECO:0007669"/>
    <property type="project" value="UniProtKB-KW"/>
</dbReference>
<dbReference type="Pfam" id="PF00989">
    <property type="entry name" value="PAS"/>
    <property type="match status" value="1"/>
</dbReference>
<dbReference type="InterPro" id="IPR035965">
    <property type="entry name" value="PAS-like_dom_sf"/>
</dbReference>
<keyword evidence="10" id="KW-0904">Protein phosphatase</keyword>
<keyword evidence="9" id="KW-0460">Magnesium</keyword>
<dbReference type="SUPFAM" id="SSF55781">
    <property type="entry name" value="GAF domain-like"/>
    <property type="match status" value="1"/>
</dbReference>
<keyword evidence="4" id="KW-0479">Metal-binding</keyword>
<sequence>MTVADRSLPARLRHEPLTLQTPVPLLTNLFIMERQQLGALVMPDPMQAGEQTAAVGQAAAWWNLLPVALIVSDGTGGIRRWAKAAPELLGYDTGEVIGRDITDLVLPDHRREARAVHDAVAAGRSVTGQFRMRHKNGSTIGMEVWGCPVAAQGGEGWDVLLLAADAREARQAREVGGLLDALFARSPVGLAIFDTELRFQQVNRALEAMNGLPAAAHIGHRPSEVLPGVNSEQMEAAMRRVLVTGDPVVNFRRIGRTPASPDHERVWSCSYFRLEDAGGEPLGINASIIDVTTQEKSEREAAAGRQRLALLNEATLRIGTTLDAARTGQELADIAVPRLADIATVDALADLTEATEPMTSLWGGAALRRLGKAPARGHAAADILTPVGRTLHFPAGAPYAQAVIDRRPFLLRRIDSRAVAQAAPYSSIPERLRSLGVTSMMMVPLTARGLVLGVATFLRDGDRPAFDAADLALASDLAAHAAVCIDNARLYHREHDVALTLKRSMLPSFPKPPAGIEIAHCYRPASDVHEVGGDWFDVATLAPGKGALVIGDVMGHGIQAAAIMGQMRTTVRAFTHLDLPPDQLLHHLDDALQELDSPLLATCLYGICDCTACRCWLGRAGHPPPALVTPDGSARLLDLPAGAPLGIGGIRFTTTEVALEPGSIVVFYTDGLIETRGIDLDQRLDELIRLLTGAHNDLNQLCDTLMDRFAPSPAEDDITILAARIGTPTASPGRTADAPQRDP</sequence>
<evidence type="ECO:0000256" key="12">
    <source>
        <dbReference type="ARBA" id="ARBA00047761"/>
    </source>
</evidence>
<dbReference type="Proteomes" id="UP000657574">
    <property type="component" value="Unassembled WGS sequence"/>
</dbReference>
<accession>A0A917P1J0</accession>
<dbReference type="SUPFAM" id="SSF55785">
    <property type="entry name" value="PYP-like sensor domain (PAS domain)"/>
    <property type="match status" value="2"/>
</dbReference>
<dbReference type="GO" id="GO:0046872">
    <property type="term" value="F:metal ion binding"/>
    <property type="evidence" value="ECO:0007669"/>
    <property type="project" value="UniProtKB-KW"/>
</dbReference>
<name>A0A917P1J0_9ACTN</name>